<dbReference type="PANTHER" id="PTHR12176:SF77">
    <property type="entry name" value="S-ADENOSYL-L-METHIONINE-DEPENDENT METHYLTRANSFERASES SUPERFAMILY PROTEIN"/>
    <property type="match status" value="1"/>
</dbReference>
<dbReference type="EMBL" id="CM026430">
    <property type="protein sequence ID" value="KAG0562675.1"/>
    <property type="molecule type" value="Genomic_DNA"/>
</dbReference>
<dbReference type="Gene3D" id="3.40.50.150">
    <property type="entry name" value="Vaccinia Virus protein VP39"/>
    <property type="match status" value="1"/>
</dbReference>
<accession>A0A8T0GW82</accession>
<evidence type="ECO:0000256" key="1">
    <source>
        <dbReference type="ARBA" id="ARBA00008361"/>
    </source>
</evidence>
<reference evidence="5" key="1">
    <citation type="submission" date="2020-06" db="EMBL/GenBank/DDBJ databases">
        <title>WGS assembly of Ceratodon purpureus strain R40.</title>
        <authorList>
            <person name="Carey S.B."/>
            <person name="Jenkins J."/>
            <person name="Shu S."/>
            <person name="Lovell J.T."/>
            <person name="Sreedasyam A."/>
            <person name="Maumus F."/>
            <person name="Tiley G.P."/>
            <person name="Fernandez-Pozo N."/>
            <person name="Barry K."/>
            <person name="Chen C."/>
            <person name="Wang M."/>
            <person name="Lipzen A."/>
            <person name="Daum C."/>
            <person name="Saski C.A."/>
            <person name="Payton A.C."/>
            <person name="Mcbreen J.C."/>
            <person name="Conrad R.E."/>
            <person name="Kollar L.M."/>
            <person name="Olsson S."/>
            <person name="Huttunen S."/>
            <person name="Landis J.B."/>
            <person name="Wickett N.J."/>
            <person name="Johnson M.G."/>
            <person name="Rensing S.A."/>
            <person name="Grimwood J."/>
            <person name="Schmutz J."/>
            <person name="Mcdaniel S.F."/>
        </authorList>
    </citation>
    <scope>NUCLEOTIDE SEQUENCE</scope>
    <source>
        <strain evidence="5">R40</strain>
    </source>
</reference>
<feature type="region of interest" description="Disordered" evidence="4">
    <location>
        <begin position="226"/>
        <end position="253"/>
    </location>
</feature>
<evidence type="ECO:0000313" key="6">
    <source>
        <dbReference type="Proteomes" id="UP000822688"/>
    </source>
</evidence>
<feature type="compositionally biased region" description="Basic and acidic residues" evidence="4">
    <location>
        <begin position="231"/>
        <end position="253"/>
    </location>
</feature>
<dbReference type="GO" id="GO:0008168">
    <property type="term" value="F:methyltransferase activity"/>
    <property type="evidence" value="ECO:0007669"/>
    <property type="project" value="UniProtKB-KW"/>
</dbReference>
<sequence length="404" mass="44578">MDCHAMSAATSLQRCAHSFPPHHVPSRLHHGHPASQRLSLLHLRVDCHLKQAPFHNQGRDSRFGVTISRTLIPRWSSLRSGGCVRASNSEKGVSVEEIEYEDDEGDAWLVDEATTPFNQISVLELDEAADHELAGAYVLKLDSADLAHSVYWSNGKVWSGGCHDVFASLPPLLPEGPVGILGLGAGTVARLVLHIWPSLHLEGWEVDSEVVRVAREYFGLADLESPQEAPLRSEKSSDGGEGPKKLSKKSEGKKTGRLVVHVGDALGPQATVKGGFAGIMVDIFINGTMCKELAQVSTWRKLKKRLRSDGRIMVNCIPNSNHLQDDSVISREWDEPMHRVVRAMDVVFPGEVSVRELTDGNNVMLLSGELPDAESWSSKVPDRLAEGVHEWRRWDENHPRSPKP</sequence>
<evidence type="ECO:0000256" key="3">
    <source>
        <dbReference type="ARBA" id="ARBA00022679"/>
    </source>
</evidence>
<dbReference type="GO" id="GO:0032259">
    <property type="term" value="P:methylation"/>
    <property type="evidence" value="ECO:0007669"/>
    <property type="project" value="UniProtKB-KW"/>
</dbReference>
<dbReference type="SUPFAM" id="SSF53335">
    <property type="entry name" value="S-adenosyl-L-methionine-dependent methyltransferases"/>
    <property type="match status" value="1"/>
</dbReference>
<keyword evidence="6" id="KW-1185">Reference proteome</keyword>
<evidence type="ECO:0000313" key="5">
    <source>
        <dbReference type="EMBL" id="KAG0562675.1"/>
    </source>
</evidence>
<keyword evidence="2" id="KW-0489">Methyltransferase</keyword>
<protein>
    <submittedName>
        <fullName evidence="5">Uncharacterized protein</fullName>
    </submittedName>
</protein>
<evidence type="ECO:0000256" key="2">
    <source>
        <dbReference type="ARBA" id="ARBA00022603"/>
    </source>
</evidence>
<proteinExistence type="inferred from homology"/>
<keyword evidence="3" id="KW-0808">Transferase</keyword>
<dbReference type="InterPro" id="IPR029063">
    <property type="entry name" value="SAM-dependent_MTases_sf"/>
</dbReference>
<dbReference type="PANTHER" id="PTHR12176">
    <property type="entry name" value="SAM-DEPENDENT METHYLTRANSFERASE SUPERFAMILY PROTEIN"/>
    <property type="match status" value="1"/>
</dbReference>
<comment type="caution">
    <text evidence="5">The sequence shown here is derived from an EMBL/GenBank/DDBJ whole genome shotgun (WGS) entry which is preliminary data.</text>
</comment>
<dbReference type="InterPro" id="IPR051419">
    <property type="entry name" value="Lys/N-term_MeTrsfase_sf"/>
</dbReference>
<gene>
    <name evidence="5" type="ORF">KC19_9G164300</name>
</gene>
<comment type="similarity">
    <text evidence="1">Belongs to the methyltransferase superfamily.</text>
</comment>
<dbReference type="AlphaFoldDB" id="A0A8T0GW82"/>
<dbReference type="Proteomes" id="UP000822688">
    <property type="component" value="Chromosome 9"/>
</dbReference>
<organism evidence="5 6">
    <name type="scientific">Ceratodon purpureus</name>
    <name type="common">Fire moss</name>
    <name type="synonym">Dicranum purpureum</name>
    <dbReference type="NCBI Taxonomy" id="3225"/>
    <lineage>
        <taxon>Eukaryota</taxon>
        <taxon>Viridiplantae</taxon>
        <taxon>Streptophyta</taxon>
        <taxon>Embryophyta</taxon>
        <taxon>Bryophyta</taxon>
        <taxon>Bryophytina</taxon>
        <taxon>Bryopsida</taxon>
        <taxon>Dicranidae</taxon>
        <taxon>Pseudoditrichales</taxon>
        <taxon>Ditrichaceae</taxon>
        <taxon>Ceratodon</taxon>
    </lineage>
</organism>
<evidence type="ECO:0000256" key="4">
    <source>
        <dbReference type="SAM" id="MobiDB-lite"/>
    </source>
</evidence>
<name>A0A8T0GW82_CERPU</name>